<dbReference type="Proteomes" id="UP001396334">
    <property type="component" value="Unassembled WGS sequence"/>
</dbReference>
<reference evidence="1 2" key="1">
    <citation type="journal article" date="2024" name="G3 (Bethesda)">
        <title>Genome assembly of Hibiscus sabdariffa L. provides insights into metabolisms of medicinal natural products.</title>
        <authorList>
            <person name="Kim T."/>
        </authorList>
    </citation>
    <scope>NUCLEOTIDE SEQUENCE [LARGE SCALE GENOMIC DNA]</scope>
    <source>
        <strain evidence="1">TK-2024</strain>
        <tissue evidence="1">Old leaves</tissue>
    </source>
</reference>
<evidence type="ECO:0000313" key="1">
    <source>
        <dbReference type="EMBL" id="KAK9038942.1"/>
    </source>
</evidence>
<name>A0ABR2TNL8_9ROSI</name>
<gene>
    <name evidence="1" type="ORF">V6N11_023783</name>
</gene>
<evidence type="ECO:0000313" key="2">
    <source>
        <dbReference type="Proteomes" id="UP001396334"/>
    </source>
</evidence>
<proteinExistence type="predicted"/>
<dbReference type="EMBL" id="JBBPBN010000005">
    <property type="protein sequence ID" value="KAK9038942.1"/>
    <property type="molecule type" value="Genomic_DNA"/>
</dbReference>
<comment type="caution">
    <text evidence="1">The sequence shown here is derived from an EMBL/GenBank/DDBJ whole genome shotgun (WGS) entry which is preliminary data.</text>
</comment>
<protein>
    <submittedName>
        <fullName evidence="1">Uncharacterized protein</fullName>
    </submittedName>
</protein>
<sequence length="125" mass="14310">MPRPLMVSDMTNDADGWDWERIQGLLPQHLIEHILAEVPPSCNAGTDILGWRLEDRRIFTTKSAYGRIYLLHRECYQVSTLMEWSSRFAIIAGCYGRTVAVVYWGQSICVERSCWRVGIVCLTSA</sequence>
<keyword evidence="2" id="KW-1185">Reference proteome</keyword>
<organism evidence="1 2">
    <name type="scientific">Hibiscus sabdariffa</name>
    <name type="common">roselle</name>
    <dbReference type="NCBI Taxonomy" id="183260"/>
    <lineage>
        <taxon>Eukaryota</taxon>
        <taxon>Viridiplantae</taxon>
        <taxon>Streptophyta</taxon>
        <taxon>Embryophyta</taxon>
        <taxon>Tracheophyta</taxon>
        <taxon>Spermatophyta</taxon>
        <taxon>Magnoliopsida</taxon>
        <taxon>eudicotyledons</taxon>
        <taxon>Gunneridae</taxon>
        <taxon>Pentapetalae</taxon>
        <taxon>rosids</taxon>
        <taxon>malvids</taxon>
        <taxon>Malvales</taxon>
        <taxon>Malvaceae</taxon>
        <taxon>Malvoideae</taxon>
        <taxon>Hibiscus</taxon>
    </lineage>
</organism>
<accession>A0ABR2TNL8</accession>